<organism evidence="2 3">
    <name type="scientific">Halomarinibacterium sedimenti</name>
    <dbReference type="NCBI Taxonomy" id="2857106"/>
    <lineage>
        <taxon>Bacteria</taxon>
        <taxon>Pseudomonadati</taxon>
        <taxon>Bacteroidota</taxon>
        <taxon>Flavobacteriia</taxon>
        <taxon>Flavobacteriales</taxon>
        <taxon>Flavobacteriaceae</taxon>
        <taxon>Halomarinibacterium</taxon>
    </lineage>
</organism>
<evidence type="ECO:0000256" key="1">
    <source>
        <dbReference type="SAM" id="SignalP"/>
    </source>
</evidence>
<comment type="caution">
    <text evidence="2">The sequence shown here is derived from an EMBL/GenBank/DDBJ whole genome shotgun (WGS) entry which is preliminary data.</text>
</comment>
<evidence type="ECO:0000313" key="3">
    <source>
        <dbReference type="Proteomes" id="UP001138686"/>
    </source>
</evidence>
<reference evidence="2" key="1">
    <citation type="submission" date="2021-07" db="EMBL/GenBank/DDBJ databases">
        <title>Aureisphaera sp. CAU 1614 isolated from sea sediment.</title>
        <authorList>
            <person name="Kim W."/>
        </authorList>
    </citation>
    <scope>NUCLEOTIDE SEQUENCE</scope>
    <source>
        <strain evidence="2">CAU 1614</strain>
    </source>
</reference>
<keyword evidence="3" id="KW-1185">Reference proteome</keyword>
<dbReference type="AlphaFoldDB" id="A0A9X1JZA4"/>
<feature type="signal peptide" evidence="1">
    <location>
        <begin position="1"/>
        <end position="22"/>
    </location>
</feature>
<evidence type="ECO:0000313" key="2">
    <source>
        <dbReference type="EMBL" id="MBW2937066.1"/>
    </source>
</evidence>
<sequence>MKSTLLLFAIVLFMSCSTTKNTKESMDKAQNTAMETKKMIENGFLAGTISVSTAEGDCPFTIKVNGDEGSYFLDPINLDETYKIDGEKIWFTYNGLRMMNRCDKASPISIKEIQKRAE</sequence>
<dbReference type="RefSeq" id="WP_219051138.1">
    <property type="nucleotide sequence ID" value="NZ_JAHWDP010000001.1"/>
</dbReference>
<feature type="chain" id="PRO_5040972278" description="Membrane-bound lysozyme-inhibitor of c-type lysozyme" evidence="1">
    <location>
        <begin position="23"/>
        <end position="118"/>
    </location>
</feature>
<proteinExistence type="predicted"/>
<dbReference type="EMBL" id="JAHWDP010000001">
    <property type="protein sequence ID" value="MBW2937066.1"/>
    <property type="molecule type" value="Genomic_DNA"/>
</dbReference>
<name>A0A9X1JZA4_9FLAO</name>
<keyword evidence="1" id="KW-0732">Signal</keyword>
<gene>
    <name evidence="2" type="ORF">KXJ69_03050</name>
</gene>
<accession>A0A9X1JZA4</accession>
<evidence type="ECO:0008006" key="4">
    <source>
        <dbReference type="Google" id="ProtNLM"/>
    </source>
</evidence>
<dbReference type="Proteomes" id="UP001138686">
    <property type="component" value="Unassembled WGS sequence"/>
</dbReference>
<dbReference type="PROSITE" id="PS51257">
    <property type="entry name" value="PROKAR_LIPOPROTEIN"/>
    <property type="match status" value="1"/>
</dbReference>
<protein>
    <recommendedName>
        <fullName evidence="4">Membrane-bound lysozyme-inhibitor of c-type lysozyme</fullName>
    </recommendedName>
</protein>